<organism evidence="14 15">
    <name type="scientific">Arachidicoccus rhizosphaerae</name>
    <dbReference type="NCBI Taxonomy" id="551991"/>
    <lineage>
        <taxon>Bacteria</taxon>
        <taxon>Pseudomonadati</taxon>
        <taxon>Bacteroidota</taxon>
        <taxon>Chitinophagia</taxon>
        <taxon>Chitinophagales</taxon>
        <taxon>Chitinophagaceae</taxon>
        <taxon>Arachidicoccus</taxon>
    </lineage>
</organism>
<dbReference type="SUPFAM" id="SSF50715">
    <property type="entry name" value="Ribosomal protein L25-like"/>
    <property type="match status" value="1"/>
</dbReference>
<comment type="similarity">
    <text evidence="1 9 10">Belongs to the class-I aminoacyl-tRNA synthetase family.</text>
</comment>
<dbReference type="PANTHER" id="PTHR43097:SF5">
    <property type="entry name" value="GLUTAMATE--TRNA LIGASE"/>
    <property type="match status" value="1"/>
</dbReference>
<feature type="short sequence motif" description="'HIGH' region" evidence="9">
    <location>
        <begin position="32"/>
        <end position="42"/>
    </location>
</feature>
<evidence type="ECO:0000256" key="4">
    <source>
        <dbReference type="ARBA" id="ARBA00022741"/>
    </source>
</evidence>
<comment type="caution">
    <text evidence="9">Lacks conserved residue(s) required for the propagation of feature annotation.</text>
</comment>
<keyword evidence="4 9" id="KW-0547">Nucleotide-binding</keyword>
<dbReference type="PROSITE" id="PS00178">
    <property type="entry name" value="AA_TRNA_LIGASE_I"/>
    <property type="match status" value="1"/>
</dbReference>
<evidence type="ECO:0000256" key="10">
    <source>
        <dbReference type="RuleBase" id="RU363037"/>
    </source>
</evidence>
<dbReference type="RefSeq" id="WP_091393500.1">
    <property type="nucleotide sequence ID" value="NZ_FNQY01000002.1"/>
</dbReference>
<feature type="binding site" evidence="9">
    <location>
        <position position="65"/>
    </location>
    <ligand>
        <name>L-glutamine</name>
        <dbReference type="ChEBI" id="CHEBI:58359"/>
    </ligand>
</feature>
<comment type="subunit">
    <text evidence="9">Monomer.</text>
</comment>
<feature type="domain" description="Glutamyl/glutaminyl-tRNA synthetase class Ib anti-codon binding" evidence="12">
    <location>
        <begin position="336"/>
        <end position="435"/>
    </location>
</feature>
<keyword evidence="2 9" id="KW-0963">Cytoplasm</keyword>
<comment type="catalytic activity">
    <reaction evidence="8 9">
        <text>tRNA(Gln) + L-glutamine + ATP = L-glutaminyl-tRNA(Gln) + AMP + diphosphate</text>
        <dbReference type="Rhea" id="RHEA:20121"/>
        <dbReference type="Rhea" id="RHEA-COMP:9662"/>
        <dbReference type="Rhea" id="RHEA-COMP:9681"/>
        <dbReference type="ChEBI" id="CHEBI:30616"/>
        <dbReference type="ChEBI" id="CHEBI:33019"/>
        <dbReference type="ChEBI" id="CHEBI:58359"/>
        <dbReference type="ChEBI" id="CHEBI:78442"/>
        <dbReference type="ChEBI" id="CHEBI:78521"/>
        <dbReference type="ChEBI" id="CHEBI:456215"/>
        <dbReference type="EC" id="6.1.1.18"/>
    </reaction>
</comment>
<dbReference type="FunFam" id="2.40.240.10:FF:000007">
    <property type="entry name" value="Glutamine--tRNA ligase"/>
    <property type="match status" value="1"/>
</dbReference>
<evidence type="ECO:0000256" key="3">
    <source>
        <dbReference type="ARBA" id="ARBA00022598"/>
    </source>
</evidence>
<evidence type="ECO:0000256" key="2">
    <source>
        <dbReference type="ARBA" id="ARBA00022490"/>
    </source>
</evidence>
<dbReference type="GO" id="GO:0006424">
    <property type="term" value="P:glutamyl-tRNA aminoacylation"/>
    <property type="evidence" value="ECO:0007669"/>
    <property type="project" value="UniProtKB-UniRule"/>
</dbReference>
<proteinExistence type="inferred from homology"/>
<dbReference type="GO" id="GO:0004819">
    <property type="term" value="F:glutamine-tRNA ligase activity"/>
    <property type="evidence" value="ECO:0007669"/>
    <property type="project" value="UniProtKB-UniRule"/>
</dbReference>
<dbReference type="InterPro" id="IPR050132">
    <property type="entry name" value="Gln/Glu-tRNA_Ligase"/>
</dbReference>
<dbReference type="GO" id="GO:0005829">
    <property type="term" value="C:cytosol"/>
    <property type="evidence" value="ECO:0007669"/>
    <property type="project" value="TreeGrafter"/>
</dbReference>
<dbReference type="PRINTS" id="PR00987">
    <property type="entry name" value="TRNASYNTHGLU"/>
</dbReference>
<dbReference type="HAMAP" id="MF_00126">
    <property type="entry name" value="Gln_tRNA_synth"/>
    <property type="match status" value="1"/>
</dbReference>
<dbReference type="EMBL" id="FNQY01000002">
    <property type="protein sequence ID" value="SDZ84182.1"/>
    <property type="molecule type" value="Genomic_DNA"/>
</dbReference>
<dbReference type="InterPro" id="IPR020058">
    <property type="entry name" value="Glu/Gln-tRNA-synth_Ib_cat-dom"/>
</dbReference>
<dbReference type="OrthoDB" id="9801560at2"/>
<keyword evidence="3 9" id="KW-0436">Ligase</keyword>
<dbReference type="Proteomes" id="UP000199041">
    <property type="component" value="Unassembled WGS sequence"/>
</dbReference>
<dbReference type="GO" id="GO:0006425">
    <property type="term" value="P:glutaminyl-tRNA aminoacylation"/>
    <property type="evidence" value="ECO:0007669"/>
    <property type="project" value="UniProtKB-UniRule"/>
</dbReference>
<evidence type="ECO:0000256" key="5">
    <source>
        <dbReference type="ARBA" id="ARBA00022840"/>
    </source>
</evidence>
<dbReference type="InterPro" id="IPR004514">
    <property type="entry name" value="Gln-tRNA-synth"/>
</dbReference>
<dbReference type="InterPro" id="IPR049437">
    <property type="entry name" value="tRNA-synt_1c_C2"/>
</dbReference>
<dbReference type="NCBIfam" id="TIGR00440">
    <property type="entry name" value="glnS"/>
    <property type="match status" value="1"/>
</dbReference>
<feature type="binding site" evidence="9">
    <location>
        <position position="228"/>
    </location>
    <ligand>
        <name>ATP</name>
        <dbReference type="ChEBI" id="CHEBI:30616"/>
    </ligand>
</feature>
<feature type="domain" description="tRNA synthetases class I (E and Q) anti-codon binding" evidence="13">
    <location>
        <begin position="453"/>
        <end position="527"/>
    </location>
</feature>
<evidence type="ECO:0000256" key="6">
    <source>
        <dbReference type="ARBA" id="ARBA00022917"/>
    </source>
</evidence>
<dbReference type="InterPro" id="IPR011035">
    <property type="entry name" value="Ribosomal_bL25/Gln-tRNA_synth"/>
</dbReference>
<evidence type="ECO:0000259" key="13">
    <source>
        <dbReference type="Pfam" id="PF20974"/>
    </source>
</evidence>
<dbReference type="InterPro" id="IPR001412">
    <property type="entry name" value="aa-tRNA-synth_I_CS"/>
</dbReference>
<keyword evidence="6 9" id="KW-0648">Protein biosynthesis</keyword>
<feature type="binding site" evidence="9">
    <location>
        <begin position="39"/>
        <end position="45"/>
    </location>
    <ligand>
        <name>ATP</name>
        <dbReference type="ChEBI" id="CHEBI:30616"/>
    </ligand>
</feature>
<reference evidence="14 15" key="1">
    <citation type="submission" date="2016-10" db="EMBL/GenBank/DDBJ databases">
        <authorList>
            <person name="de Groot N.N."/>
        </authorList>
    </citation>
    <scope>NUCLEOTIDE SEQUENCE [LARGE SCALE GENOMIC DNA]</scope>
    <source>
        <strain evidence="14 15">Vu-144</strain>
    </source>
</reference>
<dbReference type="Pfam" id="PF00749">
    <property type="entry name" value="tRNA-synt_1c"/>
    <property type="match status" value="1"/>
</dbReference>
<dbReference type="GO" id="GO:0005524">
    <property type="term" value="F:ATP binding"/>
    <property type="evidence" value="ECO:0007669"/>
    <property type="project" value="UniProtKB-UniRule"/>
</dbReference>
<evidence type="ECO:0000259" key="12">
    <source>
        <dbReference type="Pfam" id="PF03950"/>
    </source>
</evidence>
<dbReference type="Gene3D" id="3.40.50.620">
    <property type="entry name" value="HUPs"/>
    <property type="match status" value="1"/>
</dbReference>
<dbReference type="STRING" id="551991.SAMN05192529_102274"/>
<dbReference type="Pfam" id="PF03950">
    <property type="entry name" value="tRNA-synt_1c_C"/>
    <property type="match status" value="1"/>
</dbReference>
<dbReference type="InterPro" id="IPR014729">
    <property type="entry name" value="Rossmann-like_a/b/a_fold"/>
</dbReference>
<dbReference type="Pfam" id="PF20974">
    <property type="entry name" value="tRNA-synt_1c_C2"/>
    <property type="match status" value="1"/>
</dbReference>
<keyword evidence="15" id="KW-1185">Reference proteome</keyword>
<feature type="binding site" evidence="9">
    <location>
        <begin position="257"/>
        <end position="258"/>
    </location>
    <ligand>
        <name>ATP</name>
        <dbReference type="ChEBI" id="CHEBI:30616"/>
    </ligand>
</feature>
<dbReference type="CDD" id="cd00807">
    <property type="entry name" value="GlnRS_core"/>
    <property type="match status" value="1"/>
</dbReference>
<dbReference type="SUPFAM" id="SSF52374">
    <property type="entry name" value="Nucleotidylyl transferase"/>
    <property type="match status" value="1"/>
</dbReference>
<sequence length="554" mass="64288">MSEEKSLNFIEEIIENDLKSGKYNQILTRFPPEPNGYLHIGHAKSICLNFGLAARYNGKTNLRFDDTNPEKEETEYVESIKADIKWLGFDWAKELYTSDYFEQLYQFAVVLIKKGLAYVDDSTSEQIAHEKGTPTTPGVNSPYRNRTVEENVELFEQMRAGKFKDGEKVLRAKIDMAAPNMLLRDPLIYRIKHATHHRTGDQWCIYPMYDFAHGQSDSIEKITHSICTLEFVPHRPLYDWLIEQLEIFPSHQYEFARLNMTYTVMSKRKLLQLVNDKIVEGWDDPRMPTISGMRRRGYTPKAIREFSRQIGVAKRENLIDLSLLEFFVREDLNETATRRMVVFDPVKLVITNFEAGEVEYLEGEDNPEATEKTYRKIPFTRELYIEREDFMVDPPKKFFRLAPEKMVRLKYGYIIQCDSFEQDDLGNITQINCTYFPESKSGSGDNTLKAKGTLHWVSATHHVPVTLQLYDRLFTVEDMNSAEGEYKDHLNPDSLIINSHALAEPAILQDQPGQAYQFLRKGYFIQDKHSGANGQPLFNRTVGLKDSWAKESKK</sequence>
<evidence type="ECO:0000313" key="14">
    <source>
        <dbReference type="EMBL" id="SDZ84182.1"/>
    </source>
</evidence>
<dbReference type="AlphaFoldDB" id="A0A1H3WCV7"/>
<feature type="domain" description="Glutamyl/glutaminyl-tRNA synthetase class Ib catalytic" evidence="11">
    <location>
        <begin position="26"/>
        <end position="333"/>
    </location>
</feature>
<dbReference type="NCBIfam" id="NF011291">
    <property type="entry name" value="PRK14703.1"/>
    <property type="match status" value="1"/>
</dbReference>
<evidence type="ECO:0000256" key="1">
    <source>
        <dbReference type="ARBA" id="ARBA00005594"/>
    </source>
</evidence>
<protein>
    <recommendedName>
        <fullName evidence="9">Glutamine--tRNA ligase</fullName>
        <ecNumber evidence="9">6.1.1.18</ecNumber>
    </recommendedName>
    <alternativeName>
        <fullName evidence="9">Glutaminyl-tRNA synthetase</fullName>
        <shortName evidence="9">GlnRS</shortName>
    </alternativeName>
</protein>
<feature type="binding site" evidence="9">
    <location>
        <begin position="33"/>
        <end position="35"/>
    </location>
    <ligand>
        <name>ATP</name>
        <dbReference type="ChEBI" id="CHEBI:30616"/>
    </ligand>
</feature>
<evidence type="ECO:0000259" key="11">
    <source>
        <dbReference type="Pfam" id="PF00749"/>
    </source>
</evidence>
<evidence type="ECO:0000313" key="15">
    <source>
        <dbReference type="Proteomes" id="UP000199041"/>
    </source>
</evidence>
<dbReference type="InterPro" id="IPR022861">
    <property type="entry name" value="Gln_tRNA_ligase_bac"/>
</dbReference>
<feature type="binding site" evidence="9">
    <location>
        <begin position="265"/>
        <end position="267"/>
    </location>
    <ligand>
        <name>ATP</name>
        <dbReference type="ChEBI" id="CHEBI:30616"/>
    </ligand>
</feature>
<comment type="subcellular location">
    <subcellularLocation>
        <location evidence="9">Cytoplasm</location>
    </subcellularLocation>
</comment>
<gene>
    <name evidence="9" type="primary">glnS</name>
    <name evidence="14" type="ORF">SAMN05192529_102274</name>
</gene>
<dbReference type="InterPro" id="IPR000924">
    <property type="entry name" value="Glu/Gln-tRNA-synth"/>
</dbReference>
<dbReference type="FunFam" id="3.40.50.620:FF:000037">
    <property type="entry name" value="Glutamine--tRNA ligase cytoplasmic"/>
    <property type="match status" value="1"/>
</dbReference>
<dbReference type="InterPro" id="IPR020056">
    <property type="entry name" value="Rbsml_bL25/Gln-tRNA_synth_N"/>
</dbReference>
<feature type="binding site" evidence="9">
    <location>
        <position position="209"/>
    </location>
    <ligand>
        <name>L-glutamine</name>
        <dbReference type="ChEBI" id="CHEBI:58359"/>
    </ligand>
</feature>
<evidence type="ECO:0000256" key="9">
    <source>
        <dbReference type="HAMAP-Rule" id="MF_00126"/>
    </source>
</evidence>
<keyword evidence="7 9" id="KW-0030">Aminoacyl-tRNA synthetase</keyword>
<accession>A0A1H3WCV7</accession>
<name>A0A1H3WCV7_9BACT</name>
<dbReference type="InterPro" id="IPR020059">
    <property type="entry name" value="Glu/Gln-tRNA-synth_Ib_codon-bd"/>
</dbReference>
<evidence type="ECO:0000256" key="8">
    <source>
        <dbReference type="ARBA" id="ARBA00048270"/>
    </source>
</evidence>
<dbReference type="PANTHER" id="PTHR43097">
    <property type="entry name" value="GLUTAMINE-TRNA LIGASE"/>
    <property type="match status" value="1"/>
</dbReference>
<dbReference type="Gene3D" id="2.40.240.10">
    <property type="entry name" value="Ribosomal Protein L25, Chain P"/>
    <property type="match status" value="2"/>
</dbReference>
<keyword evidence="5 9" id="KW-0067">ATP-binding</keyword>
<dbReference type="EC" id="6.1.1.18" evidence="9"/>
<evidence type="ECO:0000256" key="7">
    <source>
        <dbReference type="ARBA" id="ARBA00023146"/>
    </source>
</evidence>
<feature type="short sequence motif" description="'KMSKS' region" evidence="9">
    <location>
        <begin position="264"/>
        <end position="268"/>
    </location>
</feature>